<name>A0A7U2MWT3_ASPFN</name>
<dbReference type="PANTHER" id="PTHR36091:SF2">
    <property type="entry name" value="AMINOGLYCOSIDE PHOSPHOTRANSFERASE DOMAIN-CONTAINING PROTEIN"/>
    <property type="match status" value="1"/>
</dbReference>
<keyword evidence="1" id="KW-0472">Membrane</keyword>
<gene>
    <name evidence="2" type="ORF">F9C07_2062424</name>
</gene>
<keyword evidence="3" id="KW-1185">Reference proteome</keyword>
<evidence type="ECO:0000256" key="1">
    <source>
        <dbReference type="SAM" id="Phobius"/>
    </source>
</evidence>
<evidence type="ECO:0000313" key="3">
    <source>
        <dbReference type="Proteomes" id="UP000596276"/>
    </source>
</evidence>
<dbReference type="GO" id="GO:0005739">
    <property type="term" value="C:mitochondrion"/>
    <property type="evidence" value="ECO:0007669"/>
    <property type="project" value="TreeGrafter"/>
</dbReference>
<keyword evidence="1" id="KW-0812">Transmembrane</keyword>
<feature type="transmembrane region" description="Helical" evidence="1">
    <location>
        <begin position="12"/>
        <end position="33"/>
    </location>
</feature>
<dbReference type="EMBL" id="CP044617">
    <property type="protein sequence ID" value="QRD91279.1"/>
    <property type="molecule type" value="Genomic_DNA"/>
</dbReference>
<proteinExistence type="predicted"/>
<evidence type="ECO:0000313" key="2">
    <source>
        <dbReference type="EMBL" id="QRD91279.1"/>
    </source>
</evidence>
<dbReference type="Proteomes" id="UP000596276">
    <property type="component" value="Chromosome 7"/>
</dbReference>
<reference evidence="3" key="1">
    <citation type="journal article" date="2021" name="G3 (Bethesda)">
        <title>Chromosome assembled and annotated genome sequence of Aspergillus flavus NRRL 3357.</title>
        <authorList>
            <person name="Skerker J.M."/>
            <person name="Pianalto K.M."/>
            <person name="Mondo S.J."/>
            <person name="Yang K."/>
            <person name="Arkin A.P."/>
            <person name="Keller N.P."/>
            <person name="Grigoriev I.V."/>
            <person name="Louise Glass N.L."/>
        </authorList>
    </citation>
    <scope>NUCLEOTIDE SEQUENCE [LARGE SCALE GENOMIC DNA]</scope>
    <source>
        <strain evidence="3">ATCC 200026 / FGSC A1120 / IAM 13836 / NRRL 3357 / JCM 12722 / SRRC 167</strain>
    </source>
</reference>
<dbReference type="AlphaFoldDB" id="A0A7U2MWT3"/>
<organism evidence="2 3">
    <name type="scientific">Aspergillus flavus (strain ATCC 200026 / FGSC A1120 / IAM 13836 / NRRL 3357 / JCM 12722 / SRRC 167)</name>
    <dbReference type="NCBI Taxonomy" id="332952"/>
    <lineage>
        <taxon>Eukaryota</taxon>
        <taxon>Fungi</taxon>
        <taxon>Dikarya</taxon>
        <taxon>Ascomycota</taxon>
        <taxon>Pezizomycotina</taxon>
        <taxon>Eurotiomycetes</taxon>
        <taxon>Eurotiomycetidae</taxon>
        <taxon>Eurotiales</taxon>
        <taxon>Aspergillaceae</taxon>
        <taxon>Aspergillus</taxon>
        <taxon>Aspergillus subgen. Circumdati</taxon>
    </lineage>
</organism>
<accession>A0A7U2MWT3</accession>
<sequence length="125" mass="13812">MHDSLRAIVKVSYWISVVKIYATAIEVVTLFFLRVKSIPVPEVYGWFSTINNPAGVEYIVMEYALGIGSDSHWCTTTKNQKHALVTGIVGMEKKLSTSPLLLSAAFISRKTFPLSSKGNCMLQGL</sequence>
<dbReference type="VEuPathDB" id="FungiDB:F9C07_2062424"/>
<dbReference type="InterPro" id="IPR051035">
    <property type="entry name" value="Mito_inheritance_9"/>
</dbReference>
<protein>
    <submittedName>
        <fullName evidence="2">Uncharacterized protein</fullName>
    </submittedName>
</protein>
<dbReference type="PANTHER" id="PTHR36091">
    <property type="entry name" value="ALTERED INHERITANCE OF MITOCHONDRIA PROTEIN 9, MITOCHONDRIAL"/>
    <property type="match status" value="1"/>
</dbReference>
<keyword evidence="1" id="KW-1133">Transmembrane helix</keyword>